<dbReference type="EMBL" id="JAQQWP010000004">
    <property type="protein sequence ID" value="KAK8120683.1"/>
    <property type="molecule type" value="Genomic_DNA"/>
</dbReference>
<evidence type="ECO:0000256" key="2">
    <source>
        <dbReference type="ARBA" id="ARBA00011353"/>
    </source>
</evidence>
<evidence type="ECO:0000259" key="5">
    <source>
        <dbReference type="PROSITE" id="PS50013"/>
    </source>
</evidence>
<proteinExistence type="predicted"/>
<accession>A0AAW0R0F6</accession>
<reference evidence="6 7" key="1">
    <citation type="submission" date="2023-01" db="EMBL/GenBank/DDBJ databases">
        <title>Analysis of 21 Apiospora genomes using comparative genomics revels a genus with tremendous synthesis potential of carbohydrate active enzymes and secondary metabolites.</title>
        <authorList>
            <person name="Sorensen T."/>
        </authorList>
    </citation>
    <scope>NUCLEOTIDE SEQUENCE [LARGE SCALE GENOMIC DNA]</scope>
    <source>
        <strain evidence="6 7">CBS 117206</strain>
    </source>
</reference>
<dbReference type="InterPro" id="IPR000953">
    <property type="entry name" value="Chromo/chromo_shadow_dom"/>
</dbReference>
<evidence type="ECO:0000256" key="1">
    <source>
        <dbReference type="ARBA" id="ARBA00004123"/>
    </source>
</evidence>
<comment type="subunit">
    <text evidence="2">Component of the NuA4 histone acetyltransferase complex.</text>
</comment>
<name>A0AAW0R0F6_9PEZI</name>
<keyword evidence="3" id="KW-0539">Nucleus</keyword>
<dbReference type="Proteomes" id="UP001392437">
    <property type="component" value="Unassembled WGS sequence"/>
</dbReference>
<feature type="compositionally biased region" description="Low complexity" evidence="4">
    <location>
        <begin position="105"/>
        <end position="121"/>
    </location>
</feature>
<dbReference type="GO" id="GO:0005634">
    <property type="term" value="C:nucleus"/>
    <property type="evidence" value="ECO:0007669"/>
    <property type="project" value="UniProtKB-SubCell"/>
</dbReference>
<dbReference type="InterPro" id="IPR016197">
    <property type="entry name" value="Chromo-like_dom_sf"/>
</dbReference>
<dbReference type="GO" id="GO:0006338">
    <property type="term" value="P:chromatin remodeling"/>
    <property type="evidence" value="ECO:0007669"/>
    <property type="project" value="UniProtKB-ARBA"/>
</dbReference>
<feature type="region of interest" description="Disordered" evidence="4">
    <location>
        <begin position="1"/>
        <end position="162"/>
    </location>
</feature>
<dbReference type="PANTHER" id="PTHR22812">
    <property type="entry name" value="CHROMOBOX PROTEIN"/>
    <property type="match status" value="1"/>
</dbReference>
<comment type="subcellular location">
    <subcellularLocation>
        <location evidence="1">Nucleus</location>
    </subcellularLocation>
</comment>
<keyword evidence="7" id="KW-1185">Reference proteome</keyword>
<protein>
    <recommendedName>
        <fullName evidence="5">Chromo domain-containing protein</fullName>
    </recommendedName>
</protein>
<feature type="domain" description="Chromo" evidence="5">
    <location>
        <begin position="259"/>
        <end position="321"/>
    </location>
</feature>
<dbReference type="PROSITE" id="PS50013">
    <property type="entry name" value="CHROMO_2"/>
    <property type="match status" value="2"/>
</dbReference>
<feature type="domain" description="Chromo" evidence="5">
    <location>
        <begin position="187"/>
        <end position="238"/>
    </location>
</feature>
<dbReference type="InterPro" id="IPR023780">
    <property type="entry name" value="Chromo_domain"/>
</dbReference>
<dbReference type="Gene3D" id="2.40.50.40">
    <property type="match status" value="2"/>
</dbReference>
<dbReference type="Pfam" id="PF00385">
    <property type="entry name" value="Chromo"/>
    <property type="match status" value="2"/>
</dbReference>
<feature type="compositionally biased region" description="Polar residues" evidence="4">
    <location>
        <begin position="16"/>
        <end position="26"/>
    </location>
</feature>
<evidence type="ECO:0000256" key="4">
    <source>
        <dbReference type="SAM" id="MobiDB-lite"/>
    </source>
</evidence>
<dbReference type="SMART" id="SM00298">
    <property type="entry name" value="CHROMO"/>
    <property type="match status" value="2"/>
</dbReference>
<comment type="caution">
    <text evidence="6">The sequence shown here is derived from an EMBL/GenBank/DDBJ whole genome shotgun (WGS) entry which is preliminary data.</text>
</comment>
<sequence>MMSTLFSNLKGFISPSKPSSANGDNHLNNEDKMSRGQKRKADPYDVVPDEEDEAPQPSSSTAQRVRSRVSMDAPPSSNSKARQSAGKIKRRSRSMGKPAGVELGSSPSKASASQSTAPAQPNGDTAEEDKAKASKVPVADMGGEELLQNNGVAPAASEKLADNDADQMVQNALEKREFDNTAEDGETEIDKLLKHRRLADGSVEIMVKWVDEPEEDATYEPEEEIQRGAAETLYDYWKAQGGRTDVLFYVGKNPPAETYHVFKILKHEKKKTIFQFEVQWVGYPATPGNTSMEPENKLKKICPELLEEYWDAKGGRENHLAKRGRAKKARSD</sequence>
<dbReference type="AlphaFoldDB" id="A0AAW0R0F6"/>
<dbReference type="SUPFAM" id="SSF54160">
    <property type="entry name" value="Chromo domain-like"/>
    <property type="match status" value="2"/>
</dbReference>
<organism evidence="6 7">
    <name type="scientific">Apiospora kogelbergensis</name>
    <dbReference type="NCBI Taxonomy" id="1337665"/>
    <lineage>
        <taxon>Eukaryota</taxon>
        <taxon>Fungi</taxon>
        <taxon>Dikarya</taxon>
        <taxon>Ascomycota</taxon>
        <taxon>Pezizomycotina</taxon>
        <taxon>Sordariomycetes</taxon>
        <taxon>Xylariomycetidae</taxon>
        <taxon>Amphisphaeriales</taxon>
        <taxon>Apiosporaceae</taxon>
        <taxon>Apiospora</taxon>
    </lineage>
</organism>
<feature type="compositionally biased region" description="Basic and acidic residues" evidence="4">
    <location>
        <begin position="27"/>
        <end position="43"/>
    </location>
</feature>
<dbReference type="InterPro" id="IPR051219">
    <property type="entry name" value="Heterochromatin_chromo-domain"/>
</dbReference>
<gene>
    <name evidence="6" type="ORF">PG999_004803</name>
</gene>
<evidence type="ECO:0000313" key="6">
    <source>
        <dbReference type="EMBL" id="KAK8120683.1"/>
    </source>
</evidence>
<dbReference type="CDD" id="cd00024">
    <property type="entry name" value="CD_CSD"/>
    <property type="match status" value="1"/>
</dbReference>
<evidence type="ECO:0000313" key="7">
    <source>
        <dbReference type="Proteomes" id="UP001392437"/>
    </source>
</evidence>
<evidence type="ECO:0000256" key="3">
    <source>
        <dbReference type="ARBA" id="ARBA00023242"/>
    </source>
</evidence>